<keyword evidence="8" id="KW-1185">Reference proteome</keyword>
<dbReference type="Pfam" id="PF06413">
    <property type="entry name" value="Neugrin"/>
    <property type="match status" value="1"/>
</dbReference>
<feature type="compositionally biased region" description="Basic and acidic residues" evidence="6">
    <location>
        <begin position="337"/>
        <end position="349"/>
    </location>
</feature>
<dbReference type="GO" id="GO:0005739">
    <property type="term" value="C:mitochondrion"/>
    <property type="evidence" value="ECO:0007669"/>
    <property type="project" value="UniProtKB-SubCell"/>
</dbReference>
<dbReference type="InterPro" id="IPR010487">
    <property type="entry name" value="NGRN/Rrg9"/>
</dbReference>
<gene>
    <name evidence="7" type="ORF">EJ05DRAFT_197610</name>
</gene>
<dbReference type="EMBL" id="ML996566">
    <property type="protein sequence ID" value="KAF2762111.1"/>
    <property type="molecule type" value="Genomic_DNA"/>
</dbReference>
<evidence type="ECO:0000313" key="7">
    <source>
        <dbReference type="EMBL" id="KAF2762111.1"/>
    </source>
</evidence>
<name>A0A6A6WK22_9PEZI</name>
<evidence type="ECO:0000313" key="8">
    <source>
        <dbReference type="Proteomes" id="UP000799437"/>
    </source>
</evidence>
<evidence type="ECO:0000256" key="6">
    <source>
        <dbReference type="SAM" id="MobiDB-lite"/>
    </source>
</evidence>
<reference evidence="7" key="1">
    <citation type="journal article" date="2020" name="Stud. Mycol.">
        <title>101 Dothideomycetes genomes: a test case for predicting lifestyles and emergence of pathogens.</title>
        <authorList>
            <person name="Haridas S."/>
            <person name="Albert R."/>
            <person name="Binder M."/>
            <person name="Bloem J."/>
            <person name="Labutti K."/>
            <person name="Salamov A."/>
            <person name="Andreopoulos B."/>
            <person name="Baker S."/>
            <person name="Barry K."/>
            <person name="Bills G."/>
            <person name="Bluhm B."/>
            <person name="Cannon C."/>
            <person name="Castanera R."/>
            <person name="Culley D."/>
            <person name="Daum C."/>
            <person name="Ezra D."/>
            <person name="Gonzalez J."/>
            <person name="Henrissat B."/>
            <person name="Kuo A."/>
            <person name="Liang C."/>
            <person name="Lipzen A."/>
            <person name="Lutzoni F."/>
            <person name="Magnuson J."/>
            <person name="Mondo S."/>
            <person name="Nolan M."/>
            <person name="Ohm R."/>
            <person name="Pangilinan J."/>
            <person name="Park H.-J."/>
            <person name="Ramirez L."/>
            <person name="Alfaro M."/>
            <person name="Sun H."/>
            <person name="Tritt A."/>
            <person name="Yoshinaga Y."/>
            <person name="Zwiers L.-H."/>
            <person name="Turgeon B."/>
            <person name="Goodwin S."/>
            <person name="Spatafora J."/>
            <person name="Crous P."/>
            <person name="Grigoriev I."/>
        </authorList>
    </citation>
    <scope>NUCLEOTIDE SEQUENCE</scope>
    <source>
        <strain evidence="7">CBS 121739</strain>
    </source>
</reference>
<feature type="compositionally biased region" description="Basic and acidic residues" evidence="6">
    <location>
        <begin position="175"/>
        <end position="196"/>
    </location>
</feature>
<feature type="region of interest" description="Disordered" evidence="6">
    <location>
        <begin position="160"/>
        <end position="227"/>
    </location>
</feature>
<dbReference type="RefSeq" id="XP_033604562.1">
    <property type="nucleotide sequence ID" value="XM_033739710.1"/>
</dbReference>
<organism evidence="7 8">
    <name type="scientific">Pseudovirgaria hyperparasitica</name>
    <dbReference type="NCBI Taxonomy" id="470096"/>
    <lineage>
        <taxon>Eukaryota</taxon>
        <taxon>Fungi</taxon>
        <taxon>Dikarya</taxon>
        <taxon>Ascomycota</taxon>
        <taxon>Pezizomycotina</taxon>
        <taxon>Dothideomycetes</taxon>
        <taxon>Dothideomycetes incertae sedis</taxon>
        <taxon>Acrospermales</taxon>
        <taxon>Acrospermaceae</taxon>
        <taxon>Pseudovirgaria</taxon>
    </lineage>
</organism>
<dbReference type="PANTHER" id="PTHR13475">
    <property type="entry name" value="NEUGRIN"/>
    <property type="match status" value="1"/>
</dbReference>
<protein>
    <recommendedName>
        <fullName evidence="4">Required for respiratory growth protein 9, mitochondrial</fullName>
    </recommendedName>
</protein>
<evidence type="ECO:0000256" key="5">
    <source>
        <dbReference type="ARBA" id="ARBA00022946"/>
    </source>
</evidence>
<evidence type="ECO:0000256" key="1">
    <source>
        <dbReference type="ARBA" id="ARBA00003548"/>
    </source>
</evidence>
<keyword evidence="5" id="KW-0809">Transit peptide</keyword>
<feature type="compositionally biased region" description="Basic and acidic residues" evidence="6">
    <location>
        <begin position="203"/>
        <end position="215"/>
    </location>
</feature>
<proteinExistence type="inferred from homology"/>
<dbReference type="GO" id="GO:0005634">
    <property type="term" value="C:nucleus"/>
    <property type="evidence" value="ECO:0007669"/>
    <property type="project" value="TreeGrafter"/>
</dbReference>
<dbReference type="GeneID" id="54480764"/>
<comment type="similarity">
    <text evidence="3">Belongs to the RRG9 family.</text>
</comment>
<dbReference type="Proteomes" id="UP000799437">
    <property type="component" value="Unassembled WGS sequence"/>
</dbReference>
<dbReference type="OrthoDB" id="5578174at2759"/>
<dbReference type="PANTHER" id="PTHR13475:SF3">
    <property type="entry name" value="NEUGRIN"/>
    <property type="match status" value="1"/>
</dbReference>
<accession>A0A6A6WK22</accession>
<sequence length="356" mass="41010">MTCRYLYRCLQPTSRVFLSSTFPKWQSALTIPSLEPSRSYAFNTSRKNRNKTTGNATDPKLAQYWATIHDAEAYLKLPLSKVDGRWRAKRLRGRARALLQQKIDKKIEKSGDDPKERSRLVKKMSAFELELYHEDEGTVASASTIPDLIGKALDESLKMEAKAHVRPSPGSSEPNKTKDVGNTRHERPARPNKNKEPWQVQKEALKDKFGDEPWTPRKKLSPGTMDGMRMLHQSDKAKYTTAVLADSFKISPDAVRRILKSKWEPSEEEADERRERWERRGQKIWENKVEMGMKPPKKWRERGVGRAEPGFYPKWKKGGQAKPFASDDPLPFGESYTEVRARKEPRDIRTVSSQIL</sequence>
<comment type="subcellular location">
    <subcellularLocation>
        <location evidence="2">Mitochondrion</location>
    </subcellularLocation>
</comment>
<comment type="function">
    <text evidence="1">Required for respiratory activity and maintenance and expression of the mitochondrial genome.</text>
</comment>
<feature type="region of interest" description="Disordered" evidence="6">
    <location>
        <begin position="288"/>
        <end position="356"/>
    </location>
</feature>
<evidence type="ECO:0000256" key="3">
    <source>
        <dbReference type="ARBA" id="ARBA00010895"/>
    </source>
</evidence>
<dbReference type="AlphaFoldDB" id="A0A6A6WK22"/>
<evidence type="ECO:0000256" key="2">
    <source>
        <dbReference type="ARBA" id="ARBA00004173"/>
    </source>
</evidence>
<evidence type="ECO:0000256" key="4">
    <source>
        <dbReference type="ARBA" id="ARBA00013566"/>
    </source>
</evidence>